<dbReference type="GO" id="GO:0003677">
    <property type="term" value="F:DNA binding"/>
    <property type="evidence" value="ECO:0007669"/>
    <property type="project" value="UniProtKB-KW"/>
</dbReference>
<evidence type="ECO:0000313" key="3">
    <source>
        <dbReference type="EMBL" id="TCC46703.1"/>
    </source>
</evidence>
<dbReference type="SUPFAM" id="SSF46894">
    <property type="entry name" value="C-terminal effector domain of the bipartite response regulators"/>
    <property type="match status" value="1"/>
</dbReference>
<feature type="domain" description="HTH luxR-type" evidence="2">
    <location>
        <begin position="61"/>
        <end position="126"/>
    </location>
</feature>
<accession>A0A4R0JI34</accession>
<sequence length="127" mass="13898">MGQLYGLYLVSGLDRPENRDRYLPGRSTGMSVYQAVPALRREDIAPELVCEVYELGSRRRTPAAVKELTSRQVAIGRMMSTGAKDAAIARELGLSLRTVRAEISALIAGLGARSRFQAGCLLVRRFG</sequence>
<proteinExistence type="predicted"/>
<dbReference type="InterPro" id="IPR000792">
    <property type="entry name" value="Tscrpt_reg_LuxR_C"/>
</dbReference>
<dbReference type="Gene3D" id="1.10.10.10">
    <property type="entry name" value="Winged helix-like DNA-binding domain superfamily/Winged helix DNA-binding domain"/>
    <property type="match status" value="1"/>
</dbReference>
<dbReference type="EMBL" id="SJKD01000006">
    <property type="protein sequence ID" value="TCC46703.1"/>
    <property type="molecule type" value="Genomic_DNA"/>
</dbReference>
<dbReference type="AlphaFoldDB" id="A0A4R0JI34"/>
<dbReference type="PANTHER" id="PTHR43214">
    <property type="entry name" value="TWO-COMPONENT RESPONSE REGULATOR"/>
    <property type="match status" value="1"/>
</dbReference>
<dbReference type="Pfam" id="PF00196">
    <property type="entry name" value="GerE"/>
    <property type="match status" value="1"/>
</dbReference>
<dbReference type="PANTHER" id="PTHR43214:SF42">
    <property type="entry name" value="TRANSCRIPTIONAL REGULATORY PROTEIN DESR"/>
    <property type="match status" value="1"/>
</dbReference>
<protein>
    <submittedName>
        <fullName evidence="3">Response regulator transcription factor</fullName>
    </submittedName>
</protein>
<reference evidence="3 4" key="1">
    <citation type="submission" date="2019-02" db="EMBL/GenBank/DDBJ databases">
        <title>Kribbella capetownensis sp. nov. and Kribbella speibonae sp. nov., isolated from soil.</title>
        <authorList>
            <person name="Curtis S.M."/>
            <person name="Norton I."/>
            <person name="Everest G.J."/>
            <person name="Meyers P.R."/>
        </authorList>
    </citation>
    <scope>NUCLEOTIDE SEQUENCE [LARGE SCALE GENOMIC DNA]</scope>
    <source>
        <strain evidence="3 4">YM53</strain>
    </source>
</reference>
<keyword evidence="4" id="KW-1185">Reference proteome</keyword>
<dbReference type="SMART" id="SM00421">
    <property type="entry name" value="HTH_LUXR"/>
    <property type="match status" value="1"/>
</dbReference>
<evidence type="ECO:0000256" key="1">
    <source>
        <dbReference type="ARBA" id="ARBA00023125"/>
    </source>
</evidence>
<evidence type="ECO:0000313" key="4">
    <source>
        <dbReference type="Proteomes" id="UP000293342"/>
    </source>
</evidence>
<evidence type="ECO:0000259" key="2">
    <source>
        <dbReference type="PROSITE" id="PS50043"/>
    </source>
</evidence>
<organism evidence="3 4">
    <name type="scientific">Kribbella capetownensis</name>
    <dbReference type="NCBI Taxonomy" id="1572659"/>
    <lineage>
        <taxon>Bacteria</taxon>
        <taxon>Bacillati</taxon>
        <taxon>Actinomycetota</taxon>
        <taxon>Actinomycetes</taxon>
        <taxon>Propionibacteriales</taxon>
        <taxon>Kribbellaceae</taxon>
        <taxon>Kribbella</taxon>
    </lineage>
</organism>
<keyword evidence="1" id="KW-0238">DNA-binding</keyword>
<name>A0A4R0JI34_9ACTN</name>
<dbReference type="OrthoDB" id="4266042at2"/>
<dbReference type="Proteomes" id="UP000293342">
    <property type="component" value="Unassembled WGS sequence"/>
</dbReference>
<dbReference type="InterPro" id="IPR016032">
    <property type="entry name" value="Sig_transdc_resp-reg_C-effctor"/>
</dbReference>
<dbReference type="InterPro" id="IPR036388">
    <property type="entry name" value="WH-like_DNA-bd_sf"/>
</dbReference>
<dbReference type="InterPro" id="IPR039420">
    <property type="entry name" value="WalR-like"/>
</dbReference>
<gene>
    <name evidence="3" type="ORF">E0H75_27015</name>
</gene>
<dbReference type="PROSITE" id="PS50043">
    <property type="entry name" value="HTH_LUXR_2"/>
    <property type="match status" value="1"/>
</dbReference>
<comment type="caution">
    <text evidence="3">The sequence shown here is derived from an EMBL/GenBank/DDBJ whole genome shotgun (WGS) entry which is preliminary data.</text>
</comment>
<dbReference type="GO" id="GO:0006355">
    <property type="term" value="P:regulation of DNA-templated transcription"/>
    <property type="evidence" value="ECO:0007669"/>
    <property type="project" value="InterPro"/>
</dbReference>